<name>A0A645E2L0_9ZZZZ</name>
<sequence length="93" mass="10720">MENELSLNRVAQQINISPNYLSAVFSQEMGCTLTEYLTEKRMEKARELLRSTTKRSGEIAFEVGYKDAHYFSFLFKKSQGCTPRDYRAGRGKP</sequence>
<keyword evidence="3" id="KW-0804">Transcription</keyword>
<dbReference type="Pfam" id="PF12833">
    <property type="entry name" value="HTH_18"/>
    <property type="match status" value="1"/>
</dbReference>
<proteinExistence type="predicted"/>
<reference evidence="5" key="1">
    <citation type="submission" date="2019-08" db="EMBL/GenBank/DDBJ databases">
        <authorList>
            <person name="Kucharzyk K."/>
            <person name="Murdoch R.W."/>
            <person name="Higgins S."/>
            <person name="Loffler F."/>
        </authorList>
    </citation>
    <scope>NUCLEOTIDE SEQUENCE</scope>
</reference>
<organism evidence="5">
    <name type="scientific">bioreactor metagenome</name>
    <dbReference type="NCBI Taxonomy" id="1076179"/>
    <lineage>
        <taxon>unclassified sequences</taxon>
        <taxon>metagenomes</taxon>
        <taxon>ecological metagenomes</taxon>
    </lineage>
</organism>
<dbReference type="AlphaFoldDB" id="A0A645E2L0"/>
<evidence type="ECO:0000259" key="4">
    <source>
        <dbReference type="PROSITE" id="PS01124"/>
    </source>
</evidence>
<evidence type="ECO:0000313" key="5">
    <source>
        <dbReference type="EMBL" id="MPM94812.1"/>
    </source>
</evidence>
<dbReference type="GO" id="GO:0043565">
    <property type="term" value="F:sequence-specific DNA binding"/>
    <property type="evidence" value="ECO:0007669"/>
    <property type="project" value="InterPro"/>
</dbReference>
<comment type="caution">
    <text evidence="5">The sequence shown here is derived from an EMBL/GenBank/DDBJ whole genome shotgun (WGS) entry which is preliminary data.</text>
</comment>
<dbReference type="InterPro" id="IPR020449">
    <property type="entry name" value="Tscrpt_reg_AraC-type_HTH"/>
</dbReference>
<feature type="domain" description="HTH araC/xylS-type" evidence="4">
    <location>
        <begin position="1"/>
        <end position="89"/>
    </location>
</feature>
<keyword evidence="2" id="KW-0238">DNA-binding</keyword>
<dbReference type="GO" id="GO:0003700">
    <property type="term" value="F:DNA-binding transcription factor activity"/>
    <property type="evidence" value="ECO:0007669"/>
    <property type="project" value="InterPro"/>
</dbReference>
<dbReference type="InterPro" id="IPR009057">
    <property type="entry name" value="Homeodomain-like_sf"/>
</dbReference>
<dbReference type="Gene3D" id="1.10.10.60">
    <property type="entry name" value="Homeodomain-like"/>
    <property type="match status" value="2"/>
</dbReference>
<gene>
    <name evidence="5" type="primary">btr_7</name>
    <name evidence="5" type="ORF">SDC9_141960</name>
</gene>
<dbReference type="SUPFAM" id="SSF46689">
    <property type="entry name" value="Homeodomain-like"/>
    <property type="match status" value="2"/>
</dbReference>
<dbReference type="SMART" id="SM00342">
    <property type="entry name" value="HTH_ARAC"/>
    <property type="match status" value="1"/>
</dbReference>
<dbReference type="PRINTS" id="PR00032">
    <property type="entry name" value="HTHARAC"/>
</dbReference>
<dbReference type="EMBL" id="VSSQ01041396">
    <property type="protein sequence ID" value="MPM94812.1"/>
    <property type="molecule type" value="Genomic_DNA"/>
</dbReference>
<dbReference type="PANTHER" id="PTHR43280">
    <property type="entry name" value="ARAC-FAMILY TRANSCRIPTIONAL REGULATOR"/>
    <property type="match status" value="1"/>
</dbReference>
<dbReference type="InterPro" id="IPR018060">
    <property type="entry name" value="HTH_AraC"/>
</dbReference>
<evidence type="ECO:0000256" key="1">
    <source>
        <dbReference type="ARBA" id="ARBA00023015"/>
    </source>
</evidence>
<accession>A0A645E2L0</accession>
<evidence type="ECO:0000256" key="3">
    <source>
        <dbReference type="ARBA" id="ARBA00023163"/>
    </source>
</evidence>
<dbReference type="PROSITE" id="PS01124">
    <property type="entry name" value="HTH_ARAC_FAMILY_2"/>
    <property type="match status" value="1"/>
</dbReference>
<evidence type="ECO:0000256" key="2">
    <source>
        <dbReference type="ARBA" id="ARBA00023125"/>
    </source>
</evidence>
<keyword evidence="1" id="KW-0805">Transcription regulation</keyword>
<protein>
    <submittedName>
        <fullName evidence="5">HTH-type transcriptional activator Btr</fullName>
    </submittedName>
</protein>
<dbReference type="PANTHER" id="PTHR43280:SF2">
    <property type="entry name" value="HTH-TYPE TRANSCRIPTIONAL REGULATOR EXSA"/>
    <property type="match status" value="1"/>
</dbReference>